<dbReference type="EMBL" id="ADBV01008246">
    <property type="protein sequence ID" value="EJW77067.1"/>
    <property type="molecule type" value="Genomic_DNA"/>
</dbReference>
<feature type="non-terminal residue" evidence="1">
    <location>
        <position position="1"/>
    </location>
</feature>
<comment type="caution">
    <text evidence="1">The sequence shown here is derived from an EMBL/GenBank/DDBJ whole genome shotgun (WGS) entry which is preliminary data.</text>
</comment>
<evidence type="ECO:0000313" key="2">
    <source>
        <dbReference type="Proteomes" id="UP000004810"/>
    </source>
</evidence>
<proteinExistence type="predicted"/>
<evidence type="ECO:0000313" key="1">
    <source>
        <dbReference type="EMBL" id="EJW77067.1"/>
    </source>
</evidence>
<gene>
    <name evidence="1" type="ORF">WUBG_12024</name>
</gene>
<name>J9EJ96_WUCBA</name>
<accession>J9EJ96</accession>
<protein>
    <submittedName>
        <fullName evidence="1">Uncharacterized protein</fullName>
    </submittedName>
</protein>
<dbReference type="AlphaFoldDB" id="J9EJ96"/>
<dbReference type="Proteomes" id="UP000004810">
    <property type="component" value="Unassembled WGS sequence"/>
</dbReference>
<sequence length="63" mass="7759">IGITNTEQYERMDYFFIILDQPIWIKKMSDLRKIQERFLKRIERKKNDSLNSLNRKSESFDCD</sequence>
<feature type="non-terminal residue" evidence="1">
    <location>
        <position position="63"/>
    </location>
</feature>
<organism evidence="1 2">
    <name type="scientific">Wuchereria bancrofti</name>
    <dbReference type="NCBI Taxonomy" id="6293"/>
    <lineage>
        <taxon>Eukaryota</taxon>
        <taxon>Metazoa</taxon>
        <taxon>Ecdysozoa</taxon>
        <taxon>Nematoda</taxon>
        <taxon>Chromadorea</taxon>
        <taxon>Rhabditida</taxon>
        <taxon>Spirurina</taxon>
        <taxon>Spiruromorpha</taxon>
        <taxon>Filarioidea</taxon>
        <taxon>Onchocercidae</taxon>
        <taxon>Wuchereria</taxon>
    </lineage>
</organism>
<reference evidence="2" key="1">
    <citation type="submission" date="2012-08" db="EMBL/GenBank/DDBJ databases">
        <title>The Genome Sequence of Wuchereria bancrofti.</title>
        <authorList>
            <person name="Nutman T.B."/>
            <person name="Fink D.L."/>
            <person name="Russ C."/>
            <person name="Young S."/>
            <person name="Zeng Q."/>
            <person name="Koehrsen M."/>
            <person name="Alvarado L."/>
            <person name="Berlin A."/>
            <person name="Chapman S.B."/>
            <person name="Chen Z."/>
            <person name="Freedman E."/>
            <person name="Gellesch M."/>
            <person name="Goldberg J."/>
            <person name="Griggs A."/>
            <person name="Gujja S."/>
            <person name="Heilman E.R."/>
            <person name="Heiman D."/>
            <person name="Hepburn T."/>
            <person name="Howarth C."/>
            <person name="Jen D."/>
            <person name="Larson L."/>
            <person name="Lewis B."/>
            <person name="Mehta T."/>
            <person name="Park D."/>
            <person name="Pearson M."/>
            <person name="Roberts A."/>
            <person name="Saif S."/>
            <person name="Shea T."/>
            <person name="Shenoy N."/>
            <person name="Sisk P."/>
            <person name="Stolte C."/>
            <person name="Sykes S."/>
            <person name="Walk T."/>
            <person name="White J."/>
            <person name="Yandava C."/>
            <person name="Haas B."/>
            <person name="Henn M.R."/>
            <person name="Nusbaum C."/>
            <person name="Birren B."/>
        </authorList>
    </citation>
    <scope>NUCLEOTIDE SEQUENCE [LARGE SCALE GENOMIC DNA]</scope>
    <source>
        <strain evidence="2">NA</strain>
    </source>
</reference>